<dbReference type="InterPro" id="IPR000504">
    <property type="entry name" value="RRM_dom"/>
</dbReference>
<dbReference type="Gene3D" id="3.30.70.330">
    <property type="match status" value="1"/>
</dbReference>
<reference evidence="4 5" key="1">
    <citation type="submission" date="2016-08" db="EMBL/GenBank/DDBJ databases">
        <title>A Parts List for Fungal Cellulosomes Revealed by Comparative Genomics.</title>
        <authorList>
            <consortium name="DOE Joint Genome Institute"/>
            <person name="Haitjema C.H."/>
            <person name="Gilmore S.P."/>
            <person name="Henske J.K."/>
            <person name="Solomon K.V."/>
            <person name="De Groot R."/>
            <person name="Kuo A."/>
            <person name="Mondo S.J."/>
            <person name="Salamov A.A."/>
            <person name="Labutti K."/>
            <person name="Zhao Z."/>
            <person name="Chiniquy J."/>
            <person name="Barry K."/>
            <person name="Brewer H.M."/>
            <person name="Purvine S.O."/>
            <person name="Wright A.T."/>
            <person name="Boxma B."/>
            <person name="Van Alen T."/>
            <person name="Hackstein J.H."/>
            <person name="Baker S.E."/>
            <person name="Grigoriev I.V."/>
            <person name="O'Malley M.A."/>
        </authorList>
    </citation>
    <scope>NUCLEOTIDE SEQUENCE [LARGE SCALE GENOMIC DNA]</scope>
    <source>
        <strain evidence="4 5">G1</strain>
    </source>
</reference>
<dbReference type="PROSITE" id="PS50102">
    <property type="entry name" value="RRM"/>
    <property type="match status" value="1"/>
</dbReference>
<dbReference type="AlphaFoldDB" id="A0A1Y2ETT7"/>
<comment type="caution">
    <text evidence="4">The sequence shown here is derived from an EMBL/GenBank/DDBJ whole genome shotgun (WGS) entry which is preliminary data.</text>
</comment>
<dbReference type="SUPFAM" id="SSF54928">
    <property type="entry name" value="RNA-binding domain, RBD"/>
    <property type="match status" value="1"/>
</dbReference>
<accession>A0A1Y2ETT7</accession>
<dbReference type="Pfam" id="PF00076">
    <property type="entry name" value="RRM_1"/>
    <property type="match status" value="1"/>
</dbReference>
<dbReference type="InterPro" id="IPR035979">
    <property type="entry name" value="RBD_domain_sf"/>
</dbReference>
<proteinExistence type="predicted"/>
<dbReference type="InterPro" id="IPR012677">
    <property type="entry name" value="Nucleotide-bd_a/b_plait_sf"/>
</dbReference>
<dbReference type="Proteomes" id="UP000193920">
    <property type="component" value="Unassembled WGS sequence"/>
</dbReference>
<evidence type="ECO:0000313" key="5">
    <source>
        <dbReference type="Proteomes" id="UP000193920"/>
    </source>
</evidence>
<dbReference type="SMART" id="SM00360">
    <property type="entry name" value="RRM"/>
    <property type="match status" value="1"/>
</dbReference>
<dbReference type="PANTHER" id="PTHR48027">
    <property type="entry name" value="HETEROGENEOUS NUCLEAR RIBONUCLEOPROTEIN 87F-RELATED"/>
    <property type="match status" value="1"/>
</dbReference>
<dbReference type="GO" id="GO:0003723">
    <property type="term" value="F:RNA binding"/>
    <property type="evidence" value="ECO:0007669"/>
    <property type="project" value="UniProtKB-UniRule"/>
</dbReference>
<evidence type="ECO:0000259" key="3">
    <source>
        <dbReference type="PROSITE" id="PS50102"/>
    </source>
</evidence>
<evidence type="ECO:0000256" key="2">
    <source>
        <dbReference type="PROSITE-ProRule" id="PRU00176"/>
    </source>
</evidence>
<keyword evidence="1 2" id="KW-0694">RNA-binding</keyword>
<feature type="non-terminal residue" evidence="4">
    <location>
        <position position="1"/>
    </location>
</feature>
<dbReference type="InterPro" id="IPR052462">
    <property type="entry name" value="SLIRP/GR-RBP-like"/>
</dbReference>
<evidence type="ECO:0000313" key="4">
    <source>
        <dbReference type="EMBL" id="ORY74981.1"/>
    </source>
</evidence>
<protein>
    <submittedName>
        <fullName evidence="4">RNP-1 like RNA-binding protein</fullName>
    </submittedName>
</protein>
<keyword evidence="5" id="KW-1185">Reference proteome</keyword>
<dbReference type="STRING" id="1754190.A0A1Y2ETT7"/>
<organism evidence="4 5">
    <name type="scientific">Neocallimastix californiae</name>
    <dbReference type="NCBI Taxonomy" id="1754190"/>
    <lineage>
        <taxon>Eukaryota</taxon>
        <taxon>Fungi</taxon>
        <taxon>Fungi incertae sedis</taxon>
        <taxon>Chytridiomycota</taxon>
        <taxon>Chytridiomycota incertae sedis</taxon>
        <taxon>Neocallimastigomycetes</taxon>
        <taxon>Neocallimastigales</taxon>
        <taxon>Neocallimastigaceae</taxon>
        <taxon>Neocallimastix</taxon>
    </lineage>
</organism>
<feature type="non-terminal residue" evidence="4">
    <location>
        <position position="97"/>
    </location>
</feature>
<gene>
    <name evidence="4" type="ORF">LY90DRAFT_324664</name>
</gene>
<evidence type="ECO:0000256" key="1">
    <source>
        <dbReference type="ARBA" id="ARBA00022884"/>
    </source>
</evidence>
<name>A0A1Y2ETT7_9FUNG</name>
<sequence length="97" mass="10558">KPRSAPSKTVFIGNLSWNTSEQKLSDMFGEYGNIISIRIPTEKETGRKKGFGYVEFDDVDAATKALELSGTEVDGRNICLDYAPERNNGGNGGNRVG</sequence>
<feature type="domain" description="RRM" evidence="3">
    <location>
        <begin position="8"/>
        <end position="85"/>
    </location>
</feature>
<dbReference type="EMBL" id="MCOG01000027">
    <property type="protein sequence ID" value="ORY74981.1"/>
    <property type="molecule type" value="Genomic_DNA"/>
</dbReference>
<dbReference type="OrthoDB" id="439808at2759"/>